<sequence>MEDVYKEILEIRARITELLVTCQSETSMGDEGTLDNSVDFQAIVDDEPQFALDGVPPSLTPQLPILEEPQVFRGQLSGLEYGPSGFARTLPEGARLPIGILPGNLLFSGTNGVVSYGLGVPGFPPNYGTYSDGEMPSESSARRGQQPRFPVEQGGQDKVKCTWPGCSRAVKKDNLTRHVNEMHQRKVKAVCTGCRKGFSRPYMLKYHTCPAR</sequence>
<evidence type="ECO:0000313" key="3">
    <source>
        <dbReference type="Proteomes" id="UP000054485"/>
    </source>
</evidence>
<dbReference type="EMBL" id="KN835376">
    <property type="protein sequence ID" value="KIK38756.1"/>
    <property type="molecule type" value="Genomic_DNA"/>
</dbReference>
<proteinExistence type="predicted"/>
<keyword evidence="3" id="KW-1185">Reference proteome</keyword>
<gene>
    <name evidence="2" type="ORF">CY34DRAFT_14848</name>
</gene>
<organism evidence="2 3">
    <name type="scientific">Suillus luteus UH-Slu-Lm8-n1</name>
    <dbReference type="NCBI Taxonomy" id="930992"/>
    <lineage>
        <taxon>Eukaryota</taxon>
        <taxon>Fungi</taxon>
        <taxon>Dikarya</taxon>
        <taxon>Basidiomycota</taxon>
        <taxon>Agaricomycotina</taxon>
        <taxon>Agaricomycetes</taxon>
        <taxon>Agaricomycetidae</taxon>
        <taxon>Boletales</taxon>
        <taxon>Suillineae</taxon>
        <taxon>Suillaceae</taxon>
        <taxon>Suillus</taxon>
    </lineage>
</organism>
<dbReference type="Proteomes" id="UP000054485">
    <property type="component" value="Unassembled WGS sequence"/>
</dbReference>
<dbReference type="Gene3D" id="3.30.160.60">
    <property type="entry name" value="Classic Zinc Finger"/>
    <property type="match status" value="1"/>
</dbReference>
<protein>
    <recommendedName>
        <fullName evidence="4">C2H2-type domain-containing protein</fullName>
    </recommendedName>
</protein>
<accession>A0A0D0AAD0</accession>
<evidence type="ECO:0008006" key="4">
    <source>
        <dbReference type="Google" id="ProtNLM"/>
    </source>
</evidence>
<name>A0A0D0AAD0_9AGAM</name>
<evidence type="ECO:0000313" key="2">
    <source>
        <dbReference type="EMBL" id="KIK38756.1"/>
    </source>
</evidence>
<feature type="region of interest" description="Disordered" evidence="1">
    <location>
        <begin position="129"/>
        <end position="157"/>
    </location>
</feature>
<dbReference type="InParanoid" id="A0A0D0AAD0"/>
<dbReference type="HOGENOM" id="CLU_1099116_0_0_1"/>
<reference evidence="2 3" key="1">
    <citation type="submission" date="2014-04" db="EMBL/GenBank/DDBJ databases">
        <authorList>
            <consortium name="DOE Joint Genome Institute"/>
            <person name="Kuo A."/>
            <person name="Ruytinx J."/>
            <person name="Rineau F."/>
            <person name="Colpaert J."/>
            <person name="Kohler A."/>
            <person name="Nagy L.G."/>
            <person name="Floudas D."/>
            <person name="Copeland A."/>
            <person name="Barry K.W."/>
            <person name="Cichocki N."/>
            <person name="Veneault-Fourrey C."/>
            <person name="LaButti K."/>
            <person name="Lindquist E.A."/>
            <person name="Lipzen A."/>
            <person name="Lundell T."/>
            <person name="Morin E."/>
            <person name="Murat C."/>
            <person name="Sun H."/>
            <person name="Tunlid A."/>
            <person name="Henrissat B."/>
            <person name="Grigoriev I.V."/>
            <person name="Hibbett D.S."/>
            <person name="Martin F."/>
            <person name="Nordberg H.P."/>
            <person name="Cantor M.N."/>
            <person name="Hua S.X."/>
        </authorList>
    </citation>
    <scope>NUCLEOTIDE SEQUENCE [LARGE SCALE GENOMIC DNA]</scope>
    <source>
        <strain evidence="2 3">UH-Slu-Lm8-n1</strain>
    </source>
</reference>
<dbReference type="OrthoDB" id="2668043at2759"/>
<evidence type="ECO:0000256" key="1">
    <source>
        <dbReference type="SAM" id="MobiDB-lite"/>
    </source>
</evidence>
<dbReference type="AlphaFoldDB" id="A0A0D0AAD0"/>
<reference evidence="3" key="2">
    <citation type="submission" date="2015-01" db="EMBL/GenBank/DDBJ databases">
        <title>Evolutionary Origins and Diversification of the Mycorrhizal Mutualists.</title>
        <authorList>
            <consortium name="DOE Joint Genome Institute"/>
            <consortium name="Mycorrhizal Genomics Consortium"/>
            <person name="Kohler A."/>
            <person name="Kuo A."/>
            <person name="Nagy L.G."/>
            <person name="Floudas D."/>
            <person name="Copeland A."/>
            <person name="Barry K.W."/>
            <person name="Cichocki N."/>
            <person name="Veneault-Fourrey C."/>
            <person name="LaButti K."/>
            <person name="Lindquist E.A."/>
            <person name="Lipzen A."/>
            <person name="Lundell T."/>
            <person name="Morin E."/>
            <person name="Murat C."/>
            <person name="Riley R."/>
            <person name="Ohm R."/>
            <person name="Sun H."/>
            <person name="Tunlid A."/>
            <person name="Henrissat B."/>
            <person name="Grigoriev I.V."/>
            <person name="Hibbett D.S."/>
            <person name="Martin F."/>
        </authorList>
    </citation>
    <scope>NUCLEOTIDE SEQUENCE [LARGE SCALE GENOMIC DNA]</scope>
    <source>
        <strain evidence="3">UH-Slu-Lm8-n1</strain>
    </source>
</reference>